<feature type="transmembrane region" description="Helical" evidence="1">
    <location>
        <begin position="34"/>
        <end position="50"/>
    </location>
</feature>
<organism evidence="2 3">
    <name type="scientific">Candidatus Desulfatibia profunda</name>
    <dbReference type="NCBI Taxonomy" id="2841695"/>
    <lineage>
        <taxon>Bacteria</taxon>
        <taxon>Pseudomonadati</taxon>
        <taxon>Thermodesulfobacteriota</taxon>
        <taxon>Desulfobacteria</taxon>
        <taxon>Desulfobacterales</taxon>
        <taxon>Desulfobacterales incertae sedis</taxon>
        <taxon>Candidatus Desulfatibia</taxon>
    </lineage>
</organism>
<evidence type="ECO:0000313" key="3">
    <source>
        <dbReference type="Proteomes" id="UP000603434"/>
    </source>
</evidence>
<protein>
    <submittedName>
        <fullName evidence="2">Uncharacterized protein</fullName>
    </submittedName>
</protein>
<evidence type="ECO:0000256" key="1">
    <source>
        <dbReference type="SAM" id="Phobius"/>
    </source>
</evidence>
<evidence type="ECO:0000313" key="2">
    <source>
        <dbReference type="EMBL" id="MBC8363345.1"/>
    </source>
</evidence>
<dbReference type="EMBL" id="JACNJH010000290">
    <property type="protein sequence ID" value="MBC8363345.1"/>
    <property type="molecule type" value="Genomic_DNA"/>
</dbReference>
<reference evidence="2 3" key="1">
    <citation type="submission" date="2020-08" db="EMBL/GenBank/DDBJ databases">
        <title>Bridging the membrane lipid divide: bacteria of the FCB group superphylum have the potential to synthesize archaeal ether lipids.</title>
        <authorList>
            <person name="Villanueva L."/>
            <person name="Von Meijenfeldt F.A.B."/>
            <person name="Westbye A.B."/>
            <person name="Yadav S."/>
            <person name="Hopmans E.C."/>
            <person name="Dutilh B.E."/>
            <person name="Sinninghe Damste J.S."/>
        </authorList>
    </citation>
    <scope>NUCLEOTIDE SEQUENCE [LARGE SCALE GENOMIC DNA]</scope>
    <source>
        <strain evidence="2">NIOZ-UU30</strain>
    </source>
</reference>
<keyword evidence="1" id="KW-0472">Membrane</keyword>
<gene>
    <name evidence="2" type="ORF">H8E23_18345</name>
</gene>
<proteinExistence type="predicted"/>
<name>A0A8J6NQ22_9BACT</name>
<keyword evidence="1" id="KW-1133">Transmembrane helix</keyword>
<sequence length="173" mass="19783">MMQLSKDQKLQVLLAELQERYNASHKIRARSIQFTLWISGMAIGLGWLLISQKPLLFSQRAALTLLIAALFAGTVYFIMGLRRGFRKNREAMIRCEHALSMHEPGIYLNDKSLLPAEYSNTERKWSDHFTTLCVWLILVAMALFILTWSCPNPTKKLSSKINTEKVKGVRNNG</sequence>
<comment type="caution">
    <text evidence="2">The sequence shown here is derived from an EMBL/GenBank/DDBJ whole genome shotgun (WGS) entry which is preliminary data.</text>
</comment>
<feature type="transmembrane region" description="Helical" evidence="1">
    <location>
        <begin position="62"/>
        <end position="79"/>
    </location>
</feature>
<feature type="transmembrane region" description="Helical" evidence="1">
    <location>
        <begin position="129"/>
        <end position="148"/>
    </location>
</feature>
<dbReference type="AlphaFoldDB" id="A0A8J6NQ22"/>
<accession>A0A8J6NQ22</accession>
<dbReference type="Proteomes" id="UP000603434">
    <property type="component" value="Unassembled WGS sequence"/>
</dbReference>
<keyword evidence="1" id="KW-0812">Transmembrane</keyword>